<evidence type="ECO:0000256" key="1">
    <source>
        <dbReference type="SAM" id="SignalP"/>
    </source>
</evidence>
<dbReference type="Pfam" id="PF01738">
    <property type="entry name" value="DLH"/>
    <property type="match status" value="1"/>
</dbReference>
<dbReference type="PANTHER" id="PTHR22946">
    <property type="entry name" value="DIENELACTONE HYDROLASE DOMAIN-CONTAINING PROTEIN-RELATED"/>
    <property type="match status" value="1"/>
</dbReference>
<organism evidence="3 4">
    <name type="scientific">Stenotrophobium rhamnosiphilum</name>
    <dbReference type="NCBI Taxonomy" id="2029166"/>
    <lineage>
        <taxon>Bacteria</taxon>
        <taxon>Pseudomonadati</taxon>
        <taxon>Pseudomonadota</taxon>
        <taxon>Gammaproteobacteria</taxon>
        <taxon>Nevskiales</taxon>
        <taxon>Nevskiaceae</taxon>
        <taxon>Stenotrophobium</taxon>
    </lineage>
</organism>
<evidence type="ECO:0000313" key="4">
    <source>
        <dbReference type="Proteomes" id="UP000244248"/>
    </source>
</evidence>
<dbReference type="Gene3D" id="3.40.50.1820">
    <property type="entry name" value="alpha/beta hydrolase"/>
    <property type="match status" value="1"/>
</dbReference>
<keyword evidence="1" id="KW-0732">Signal</keyword>
<feature type="domain" description="Dienelactone hydrolase" evidence="2">
    <location>
        <begin position="47"/>
        <end position="256"/>
    </location>
</feature>
<proteinExistence type="predicted"/>
<evidence type="ECO:0000259" key="2">
    <source>
        <dbReference type="Pfam" id="PF01738"/>
    </source>
</evidence>
<dbReference type="InterPro" id="IPR002925">
    <property type="entry name" value="Dienelactn_hydro"/>
</dbReference>
<comment type="caution">
    <text evidence="3">The sequence shown here is derived from an EMBL/GenBank/DDBJ whole genome shotgun (WGS) entry which is preliminary data.</text>
</comment>
<gene>
    <name evidence="3" type="ORF">CJD38_06060</name>
</gene>
<name>A0A2T5MIW4_9GAMM</name>
<reference evidence="3 4" key="1">
    <citation type="submission" date="2018-04" db="EMBL/GenBank/DDBJ databases">
        <title>Novel species isolated from glacier.</title>
        <authorList>
            <person name="Liu Q."/>
            <person name="Xin Y.-H."/>
        </authorList>
    </citation>
    <scope>NUCLEOTIDE SEQUENCE [LARGE SCALE GENOMIC DNA]</scope>
    <source>
        <strain evidence="3 4">GT1R17</strain>
    </source>
</reference>
<evidence type="ECO:0000313" key="3">
    <source>
        <dbReference type="EMBL" id="PTU32526.1"/>
    </source>
</evidence>
<sequence>MVPMLASLLSLIAMPTLAAPVSKAVSYEIGDQKFEGRLIYDNASKKLRPGLLMSPNWMGPTEAAFKQAQAIAGKDYVIFVADMYGAGARPKNSDEAGAASKLLYGDAVTMRARIEKALEVLKAQAGKAPIDLKRIGAIGFCFGGTNVLELARSGNDIAGVVSFHGGLSPAAGAASKTITARVLALHGADDPFVPAEQVAAFEQEMRDAKVDWELVKFGGAVHSFSDPDAHVVGKADYNPVVAQRAFRLMNDFFKELFAKK</sequence>
<accession>A0A2T5MIW4</accession>
<dbReference type="PANTHER" id="PTHR22946:SF4">
    <property type="entry name" value="ESTERASE FRSA"/>
    <property type="match status" value="1"/>
</dbReference>
<dbReference type="AlphaFoldDB" id="A0A2T5MIW4"/>
<dbReference type="SUPFAM" id="SSF53474">
    <property type="entry name" value="alpha/beta-Hydrolases"/>
    <property type="match status" value="1"/>
</dbReference>
<protein>
    <submittedName>
        <fullName evidence="3">Dienelactone hydrolase</fullName>
    </submittedName>
</protein>
<keyword evidence="3" id="KW-0378">Hydrolase</keyword>
<dbReference type="EMBL" id="QANS01000002">
    <property type="protein sequence ID" value="PTU32526.1"/>
    <property type="molecule type" value="Genomic_DNA"/>
</dbReference>
<dbReference type="Proteomes" id="UP000244248">
    <property type="component" value="Unassembled WGS sequence"/>
</dbReference>
<feature type="signal peptide" evidence="1">
    <location>
        <begin position="1"/>
        <end position="18"/>
    </location>
</feature>
<dbReference type="InterPro" id="IPR050261">
    <property type="entry name" value="FrsA_esterase"/>
</dbReference>
<dbReference type="InterPro" id="IPR029058">
    <property type="entry name" value="AB_hydrolase_fold"/>
</dbReference>
<feature type="chain" id="PRO_5015678681" evidence="1">
    <location>
        <begin position="19"/>
        <end position="260"/>
    </location>
</feature>
<dbReference type="OrthoDB" id="9787933at2"/>
<dbReference type="GO" id="GO:0016787">
    <property type="term" value="F:hydrolase activity"/>
    <property type="evidence" value="ECO:0007669"/>
    <property type="project" value="UniProtKB-KW"/>
</dbReference>
<keyword evidence="4" id="KW-1185">Reference proteome</keyword>